<dbReference type="PANTHER" id="PTHR31649:SF1">
    <property type="entry name" value="FARNESOIC ACID O-METHYL TRANSFERASE DOMAIN-CONTAINING PROTEIN"/>
    <property type="match status" value="1"/>
</dbReference>
<proteinExistence type="predicted"/>
<organism evidence="4 5">
    <name type="scientific">Fomitopsis schrenkii</name>
    <name type="common">Brown rot fungus</name>
    <dbReference type="NCBI Taxonomy" id="2126942"/>
    <lineage>
        <taxon>Eukaryota</taxon>
        <taxon>Fungi</taxon>
        <taxon>Dikarya</taxon>
        <taxon>Basidiomycota</taxon>
        <taxon>Agaricomycotina</taxon>
        <taxon>Agaricomycetes</taxon>
        <taxon>Polyporales</taxon>
        <taxon>Fomitopsis</taxon>
    </lineage>
</organism>
<dbReference type="Pfam" id="PF02839">
    <property type="entry name" value="CBM_5_12"/>
    <property type="match status" value="1"/>
</dbReference>
<dbReference type="GO" id="GO:0004553">
    <property type="term" value="F:hydrolase activity, hydrolyzing O-glycosyl compounds"/>
    <property type="evidence" value="ECO:0007669"/>
    <property type="project" value="InterPro"/>
</dbReference>
<gene>
    <name evidence="4" type="ORF">FOMPIDRAFT_159093</name>
</gene>
<dbReference type="STRING" id="743788.S8EQV6"/>
<evidence type="ECO:0000256" key="1">
    <source>
        <dbReference type="ARBA" id="ARBA00022801"/>
    </source>
</evidence>
<feature type="domain" description="Chitin-binding type-3" evidence="3">
    <location>
        <begin position="4"/>
        <end position="50"/>
    </location>
</feature>
<dbReference type="HOGENOM" id="CLU_072648_0_0_1"/>
<feature type="region of interest" description="Disordered" evidence="2">
    <location>
        <begin position="32"/>
        <end position="119"/>
    </location>
</feature>
<dbReference type="SUPFAM" id="SSF51055">
    <property type="entry name" value="Carbohydrate binding domain"/>
    <property type="match status" value="1"/>
</dbReference>
<dbReference type="InterPro" id="IPR003610">
    <property type="entry name" value="CBM5/12"/>
</dbReference>
<name>S8EQV6_FOMSC</name>
<dbReference type="SMART" id="SM00696">
    <property type="entry name" value="DM9"/>
    <property type="match status" value="2"/>
</dbReference>
<dbReference type="GO" id="GO:0005576">
    <property type="term" value="C:extracellular region"/>
    <property type="evidence" value="ECO:0007669"/>
    <property type="project" value="InterPro"/>
</dbReference>
<dbReference type="InterPro" id="IPR036573">
    <property type="entry name" value="CBM_sf_5/12"/>
</dbReference>
<dbReference type="Gene3D" id="2.10.10.20">
    <property type="entry name" value="Carbohydrate-binding module superfamily 5/12"/>
    <property type="match status" value="1"/>
</dbReference>
<feature type="compositionally biased region" description="Low complexity" evidence="2">
    <location>
        <begin position="69"/>
        <end position="85"/>
    </location>
</feature>
<dbReference type="Pfam" id="PF11901">
    <property type="entry name" value="DM9"/>
    <property type="match status" value="1"/>
</dbReference>
<dbReference type="CDD" id="cd12214">
    <property type="entry name" value="ChiA1_BD"/>
    <property type="match status" value="1"/>
</dbReference>
<sequence>MTQVYEWEPGTPYGAGAIVRYQGVLYKIIQPHTSEPGWEPPNTPALWGRMEEPIGDYQQQQQQGGGYNPGYIQPPQAQQPQQPQYQSPPPPQGGYGGDEKQPWDQQQQQSVDIHHEERKKNWWDIDDHRKKQLEVGGGLVAGLAAIGAGYYAYHEHNKSEEEKKALTWGLQNWLQEAEARKQHFYERGPSGPATWILSEGGQVPKGALPVGQQNGETLYVCRGFHEGGIQIGKVSPAFSRGAVVGYGFKEIQLTKYEVLVGDIRALRWVNFRGRLSVQQLGARPVEGGREKDGTPLFVASAQHGPNVLPGKVSERLDAAVVPANNTEITENEYRVLCYA</sequence>
<dbReference type="Proteomes" id="UP000015241">
    <property type="component" value="Unassembled WGS sequence"/>
</dbReference>
<evidence type="ECO:0000313" key="5">
    <source>
        <dbReference type="Proteomes" id="UP000015241"/>
    </source>
</evidence>
<evidence type="ECO:0000256" key="2">
    <source>
        <dbReference type="SAM" id="MobiDB-lite"/>
    </source>
</evidence>
<keyword evidence="5" id="KW-1185">Reference proteome</keyword>
<dbReference type="InterPro" id="IPR006616">
    <property type="entry name" value="DM9_repeat"/>
</dbReference>
<dbReference type="GO" id="GO:0030246">
    <property type="term" value="F:carbohydrate binding"/>
    <property type="evidence" value="ECO:0007669"/>
    <property type="project" value="InterPro"/>
</dbReference>
<evidence type="ECO:0000313" key="4">
    <source>
        <dbReference type="EMBL" id="EPT05374.1"/>
    </source>
</evidence>
<keyword evidence="1" id="KW-0378">Hydrolase</keyword>
<dbReference type="AlphaFoldDB" id="S8EQV6"/>
<dbReference type="EMBL" id="KE504124">
    <property type="protein sequence ID" value="EPT05374.1"/>
    <property type="molecule type" value="Genomic_DNA"/>
</dbReference>
<reference evidence="4 5" key="1">
    <citation type="journal article" date="2012" name="Science">
        <title>The Paleozoic origin of enzymatic lignin decomposition reconstructed from 31 fungal genomes.</title>
        <authorList>
            <person name="Floudas D."/>
            <person name="Binder M."/>
            <person name="Riley R."/>
            <person name="Barry K."/>
            <person name="Blanchette R.A."/>
            <person name="Henrissat B."/>
            <person name="Martinez A.T."/>
            <person name="Otillar R."/>
            <person name="Spatafora J.W."/>
            <person name="Yadav J.S."/>
            <person name="Aerts A."/>
            <person name="Benoit I."/>
            <person name="Boyd A."/>
            <person name="Carlson A."/>
            <person name="Copeland A."/>
            <person name="Coutinho P.M."/>
            <person name="de Vries R.P."/>
            <person name="Ferreira P."/>
            <person name="Findley K."/>
            <person name="Foster B."/>
            <person name="Gaskell J."/>
            <person name="Glotzer D."/>
            <person name="Gorecki P."/>
            <person name="Heitman J."/>
            <person name="Hesse C."/>
            <person name="Hori C."/>
            <person name="Igarashi K."/>
            <person name="Jurgens J.A."/>
            <person name="Kallen N."/>
            <person name="Kersten P."/>
            <person name="Kohler A."/>
            <person name="Kuees U."/>
            <person name="Kumar T.K.A."/>
            <person name="Kuo A."/>
            <person name="LaButti K."/>
            <person name="Larrondo L.F."/>
            <person name="Lindquist E."/>
            <person name="Ling A."/>
            <person name="Lombard V."/>
            <person name="Lucas S."/>
            <person name="Lundell T."/>
            <person name="Martin R."/>
            <person name="McLaughlin D.J."/>
            <person name="Morgenstern I."/>
            <person name="Morin E."/>
            <person name="Murat C."/>
            <person name="Nagy L.G."/>
            <person name="Nolan M."/>
            <person name="Ohm R.A."/>
            <person name="Patyshakuliyeva A."/>
            <person name="Rokas A."/>
            <person name="Ruiz-Duenas F.J."/>
            <person name="Sabat G."/>
            <person name="Salamov A."/>
            <person name="Samejima M."/>
            <person name="Schmutz J."/>
            <person name="Slot J.C."/>
            <person name="St John F."/>
            <person name="Stenlid J."/>
            <person name="Sun H."/>
            <person name="Sun S."/>
            <person name="Syed K."/>
            <person name="Tsang A."/>
            <person name="Wiebenga A."/>
            <person name="Young D."/>
            <person name="Pisabarro A."/>
            <person name="Eastwood D.C."/>
            <person name="Martin F."/>
            <person name="Cullen D."/>
            <person name="Grigoriev I.V."/>
            <person name="Hibbett D.S."/>
        </authorList>
    </citation>
    <scope>NUCLEOTIDE SEQUENCE</scope>
    <source>
        <strain evidence="5">FP-58527</strain>
    </source>
</reference>
<dbReference type="SMART" id="SM00495">
    <property type="entry name" value="ChtBD3"/>
    <property type="match status" value="1"/>
</dbReference>
<dbReference type="PANTHER" id="PTHR31649">
    <property type="entry name" value="AGAP009604-PA"/>
    <property type="match status" value="1"/>
</dbReference>
<dbReference type="eggNOG" id="ENOG502QVPV">
    <property type="taxonomic scope" value="Eukaryota"/>
</dbReference>
<dbReference type="InParanoid" id="S8EQV6"/>
<accession>S8EQV6</accession>
<dbReference type="GO" id="GO:0005975">
    <property type="term" value="P:carbohydrate metabolic process"/>
    <property type="evidence" value="ECO:0007669"/>
    <property type="project" value="InterPro"/>
</dbReference>
<protein>
    <recommendedName>
        <fullName evidence="3">Chitin-binding type-3 domain-containing protein</fullName>
    </recommendedName>
</protein>
<dbReference type="OrthoDB" id="2142040at2759"/>
<evidence type="ECO:0000259" key="3">
    <source>
        <dbReference type="SMART" id="SM00495"/>
    </source>
</evidence>